<reference evidence="7 8" key="1">
    <citation type="submission" date="2018-06" db="EMBL/GenBank/DDBJ databases">
        <title>Genomic Encyclopedia of Archaeal and Bacterial Type Strains, Phase II (KMG-II): from individual species to whole genera.</title>
        <authorList>
            <person name="Goeker M."/>
        </authorList>
    </citation>
    <scope>NUCLEOTIDE SEQUENCE [LARGE SCALE GENOMIC DNA]</scope>
    <source>
        <strain evidence="7 8">DSM 15361</strain>
    </source>
</reference>
<dbReference type="PANTHER" id="PTHR30168">
    <property type="entry name" value="PUTATIVE MEMBRANE PROTEIN YPFJ"/>
    <property type="match status" value="1"/>
</dbReference>
<evidence type="ECO:0000256" key="3">
    <source>
        <dbReference type="ARBA" id="ARBA00022989"/>
    </source>
</evidence>
<sequence>MKWKGRRKSDNLDDRRGMSSKGKLVAGGGVIGIIVILLQIFGGETGQAVAPVLNEFNKGQQTEQVREKELTAKEKELGDFMATVLADTEDVWNQVFIENNLGDYEEPEMILFTEAVQTACGSATSATGPFYCPADKNVYMDLAFFNELYTRFGAKKGDFAMAYVTAHEVGHHVQTLLGTSQKVRQAQQGMNQTEANKLSVALELQADFYAGLWAHYNQEYLEQGDIEEALSAANAVGDDAIQKRMQGHVNPDSFTHGTSQQRIDWFLKGYQSGELKQHDTFSALLR</sequence>
<keyword evidence="2 6" id="KW-0812">Transmembrane</keyword>
<dbReference type="RefSeq" id="WP_111540524.1">
    <property type="nucleotide sequence ID" value="NZ_QKYV01000003.1"/>
</dbReference>
<proteinExistence type="predicted"/>
<comment type="caution">
    <text evidence="7">The sequence shown here is derived from an EMBL/GenBank/DDBJ whole genome shotgun (WGS) entry which is preliminary data.</text>
</comment>
<evidence type="ECO:0000256" key="6">
    <source>
        <dbReference type="SAM" id="Phobius"/>
    </source>
</evidence>
<evidence type="ECO:0000256" key="4">
    <source>
        <dbReference type="ARBA" id="ARBA00023136"/>
    </source>
</evidence>
<evidence type="ECO:0000313" key="7">
    <source>
        <dbReference type="EMBL" id="PZW41517.1"/>
    </source>
</evidence>
<comment type="subcellular location">
    <subcellularLocation>
        <location evidence="1">Membrane</location>
        <topology evidence="1">Single-pass membrane protein</topology>
    </subcellularLocation>
</comment>
<feature type="compositionally biased region" description="Basic and acidic residues" evidence="5">
    <location>
        <begin position="8"/>
        <end position="17"/>
    </location>
</feature>
<dbReference type="PANTHER" id="PTHR30168:SF0">
    <property type="entry name" value="INNER MEMBRANE PROTEIN"/>
    <property type="match status" value="1"/>
</dbReference>
<evidence type="ECO:0008006" key="9">
    <source>
        <dbReference type="Google" id="ProtNLM"/>
    </source>
</evidence>
<keyword evidence="4 6" id="KW-0472">Membrane</keyword>
<dbReference type="GO" id="GO:0016020">
    <property type="term" value="C:membrane"/>
    <property type="evidence" value="ECO:0007669"/>
    <property type="project" value="UniProtKB-SubCell"/>
</dbReference>
<feature type="transmembrane region" description="Helical" evidence="6">
    <location>
        <begin position="24"/>
        <end position="42"/>
    </location>
</feature>
<dbReference type="InterPro" id="IPR007343">
    <property type="entry name" value="Uncharacterised_pept_Zn_put"/>
</dbReference>
<accession>A0A2W7IQ22</accession>
<dbReference type="EMBL" id="QKYV01000003">
    <property type="protein sequence ID" value="PZW41517.1"/>
    <property type="molecule type" value="Genomic_DNA"/>
</dbReference>
<gene>
    <name evidence="7" type="ORF">LX95_01197</name>
</gene>
<dbReference type="Pfam" id="PF04228">
    <property type="entry name" value="Zn_peptidase"/>
    <property type="match status" value="1"/>
</dbReference>
<dbReference type="AlphaFoldDB" id="A0A2W7IQ22"/>
<evidence type="ECO:0000313" key="8">
    <source>
        <dbReference type="Proteomes" id="UP000249542"/>
    </source>
</evidence>
<evidence type="ECO:0000256" key="1">
    <source>
        <dbReference type="ARBA" id="ARBA00004167"/>
    </source>
</evidence>
<protein>
    <recommendedName>
        <fullName evidence="9">Metalloprotease</fullName>
    </recommendedName>
</protein>
<evidence type="ECO:0000256" key="2">
    <source>
        <dbReference type="ARBA" id="ARBA00022692"/>
    </source>
</evidence>
<feature type="region of interest" description="Disordered" evidence="5">
    <location>
        <begin position="1"/>
        <end position="20"/>
    </location>
</feature>
<evidence type="ECO:0000256" key="5">
    <source>
        <dbReference type="SAM" id="MobiDB-lite"/>
    </source>
</evidence>
<dbReference type="Proteomes" id="UP000249542">
    <property type="component" value="Unassembled WGS sequence"/>
</dbReference>
<keyword evidence="8" id="KW-1185">Reference proteome</keyword>
<name>A0A2W7IQ22_9FLAO</name>
<organism evidence="7 8">
    <name type="scientific">Mesonia algae</name>
    <dbReference type="NCBI Taxonomy" id="213248"/>
    <lineage>
        <taxon>Bacteria</taxon>
        <taxon>Pseudomonadati</taxon>
        <taxon>Bacteroidota</taxon>
        <taxon>Flavobacteriia</taxon>
        <taxon>Flavobacteriales</taxon>
        <taxon>Flavobacteriaceae</taxon>
        <taxon>Mesonia</taxon>
    </lineage>
</organism>
<keyword evidence="3 6" id="KW-1133">Transmembrane helix</keyword>